<dbReference type="Proteomes" id="UP001432322">
    <property type="component" value="Unassembled WGS sequence"/>
</dbReference>
<evidence type="ECO:0000313" key="3">
    <source>
        <dbReference type="Proteomes" id="UP001432322"/>
    </source>
</evidence>
<protein>
    <recommendedName>
        <fullName evidence="4">C2H2-type domain-containing protein</fullName>
    </recommendedName>
</protein>
<feature type="compositionally biased region" description="Basic residues" evidence="1">
    <location>
        <begin position="13"/>
        <end position="23"/>
    </location>
</feature>
<dbReference type="EMBL" id="BTSY01000005">
    <property type="protein sequence ID" value="GMT30488.1"/>
    <property type="molecule type" value="Genomic_DNA"/>
</dbReference>
<name>A0AAV5WIK8_9BILA</name>
<sequence>KGEEKEEDEPVNKKRKIMKKTKKNPVSNGPKREMECPQCQSFRSMSVLSFISHFRSSHSTTPSGMGIRFLCDCGHKSSSNSHLTNGQCTILNFKIIHEKKLAQKCVLCETQLSSSHSYTSHLSFMHNSTLIKNGVHLVCSCGVRLNHVTATNKHSRVCANRQFFVKEN</sequence>
<organism evidence="2 3">
    <name type="scientific">Pristionchus fissidentatus</name>
    <dbReference type="NCBI Taxonomy" id="1538716"/>
    <lineage>
        <taxon>Eukaryota</taxon>
        <taxon>Metazoa</taxon>
        <taxon>Ecdysozoa</taxon>
        <taxon>Nematoda</taxon>
        <taxon>Chromadorea</taxon>
        <taxon>Rhabditida</taxon>
        <taxon>Rhabditina</taxon>
        <taxon>Diplogasteromorpha</taxon>
        <taxon>Diplogasteroidea</taxon>
        <taxon>Neodiplogasteridae</taxon>
        <taxon>Pristionchus</taxon>
    </lineage>
</organism>
<proteinExistence type="predicted"/>
<gene>
    <name evidence="2" type="ORF">PFISCL1PPCAC_21785</name>
</gene>
<comment type="caution">
    <text evidence="2">The sequence shown here is derived from an EMBL/GenBank/DDBJ whole genome shotgun (WGS) entry which is preliminary data.</text>
</comment>
<evidence type="ECO:0000256" key="1">
    <source>
        <dbReference type="SAM" id="MobiDB-lite"/>
    </source>
</evidence>
<evidence type="ECO:0000313" key="2">
    <source>
        <dbReference type="EMBL" id="GMT30488.1"/>
    </source>
</evidence>
<dbReference type="AlphaFoldDB" id="A0AAV5WIK8"/>
<evidence type="ECO:0008006" key="4">
    <source>
        <dbReference type="Google" id="ProtNLM"/>
    </source>
</evidence>
<accession>A0AAV5WIK8</accession>
<feature type="non-terminal residue" evidence="2">
    <location>
        <position position="1"/>
    </location>
</feature>
<reference evidence="2" key="1">
    <citation type="submission" date="2023-10" db="EMBL/GenBank/DDBJ databases">
        <title>Genome assembly of Pristionchus species.</title>
        <authorList>
            <person name="Yoshida K."/>
            <person name="Sommer R.J."/>
        </authorList>
    </citation>
    <scope>NUCLEOTIDE SEQUENCE</scope>
    <source>
        <strain evidence="2">RS5133</strain>
    </source>
</reference>
<keyword evidence="3" id="KW-1185">Reference proteome</keyword>
<feature type="region of interest" description="Disordered" evidence="1">
    <location>
        <begin position="1"/>
        <end position="33"/>
    </location>
</feature>